<sequence length="458" mass="51036">MRWLIPLLLSLLLLSACGERQPPTLKESKELIVLTREGPTTYTRDDAGNLSGFEYDLAQLFAEELGLPVRFVVVRHDKDIVKKLKAGKAHFGAAWLSPPTDPALIAGPSYFSSSNIIAQHEGTLPIDTPDDLDGKSVQVLAKSRQATALHELKKQFPNIQIEERKAASELELLERIAEQRGESALVDRAILDIASNFYPQLEYALTLGTETPIAWVFPAASEPELLSRAASFFERLRAEGTLAKLTDRYFGHVERLSQADALTFIERIRTTLPPYRPLFQAAQASTGIDWRLLAALAYQESQWNPLATSPTGVRGMMMLTEDTADHLRVSNRLDPKQSIRAGSQYFSDLRDSLPDSVPEPDRSWMAIAAYNLGMGHFNGARHIAQGLKKDTDSWYEMKAVLPLLARPQYYERLKSGKARGGEAVITAENVRMYYAILSRYEAPYSPGASSQSSAEIRR</sequence>
<protein>
    <submittedName>
        <fullName evidence="7">Membrane-bound lytic murein transglycosylase MltF</fullName>
        <ecNumber evidence="7">4.2.2.-</ecNumber>
    </submittedName>
</protein>
<feature type="signal peptide" evidence="5">
    <location>
        <begin position="1"/>
        <end position="18"/>
    </location>
</feature>
<dbReference type="Pfam" id="PF00497">
    <property type="entry name" value="SBP_bac_3"/>
    <property type="match status" value="1"/>
</dbReference>
<dbReference type="InterPro" id="IPR000189">
    <property type="entry name" value="Transglyc_AS"/>
</dbReference>
<comment type="similarity">
    <text evidence="2">Belongs to the transglycosylase Slt family.</text>
</comment>
<dbReference type="InterPro" id="IPR023346">
    <property type="entry name" value="Lysozyme-like_dom_sf"/>
</dbReference>
<proteinExistence type="inferred from homology"/>
<reference evidence="7" key="1">
    <citation type="submission" date="2020-10" db="EMBL/GenBank/DDBJ databases">
        <title>Connecting structure to function with the recovery of over 1000 high-quality activated sludge metagenome-assembled genomes encoding full-length rRNA genes using long-read sequencing.</title>
        <authorList>
            <person name="Singleton C.M."/>
            <person name="Petriglieri F."/>
            <person name="Kristensen J.M."/>
            <person name="Kirkegaard R.H."/>
            <person name="Michaelsen T.Y."/>
            <person name="Andersen M.H."/>
            <person name="Karst S.M."/>
            <person name="Dueholm M.S."/>
            <person name="Nielsen P.H."/>
            <person name="Albertsen M."/>
        </authorList>
    </citation>
    <scope>NUCLEOTIDE SEQUENCE</scope>
    <source>
        <strain evidence="7">Hirt_18-Q3-R61-65_BATAC.395</strain>
    </source>
</reference>
<dbReference type="SUPFAM" id="SSF53850">
    <property type="entry name" value="Periplasmic binding protein-like II"/>
    <property type="match status" value="1"/>
</dbReference>
<evidence type="ECO:0000256" key="3">
    <source>
        <dbReference type="ARBA" id="ARBA00022729"/>
    </source>
</evidence>
<evidence type="ECO:0000259" key="6">
    <source>
        <dbReference type="SMART" id="SM00062"/>
    </source>
</evidence>
<dbReference type="InterPro" id="IPR001638">
    <property type="entry name" value="Solute-binding_3/MltF_N"/>
</dbReference>
<dbReference type="Gene3D" id="3.40.190.10">
    <property type="entry name" value="Periplasmic binding protein-like II"/>
    <property type="match status" value="2"/>
</dbReference>
<evidence type="ECO:0000313" key="7">
    <source>
        <dbReference type="EMBL" id="MBK8523649.1"/>
    </source>
</evidence>
<keyword evidence="7" id="KW-0456">Lyase</keyword>
<dbReference type="GO" id="GO:0009279">
    <property type="term" value="C:cell outer membrane"/>
    <property type="evidence" value="ECO:0007669"/>
    <property type="project" value="UniProtKB-SubCell"/>
</dbReference>
<dbReference type="SUPFAM" id="SSF53955">
    <property type="entry name" value="Lysozyme-like"/>
    <property type="match status" value="1"/>
</dbReference>
<dbReference type="PANTHER" id="PTHR35936:SF32">
    <property type="entry name" value="MEMBRANE-BOUND LYTIC MUREIN TRANSGLYCOSYLASE F"/>
    <property type="match status" value="1"/>
</dbReference>
<dbReference type="CDD" id="cd01009">
    <property type="entry name" value="PBP2_YfhD_N"/>
    <property type="match status" value="1"/>
</dbReference>
<dbReference type="SMART" id="SM00062">
    <property type="entry name" value="PBPb"/>
    <property type="match status" value="1"/>
</dbReference>
<organism evidence="7 8">
    <name type="scientific">Candidatus Proximibacter danicus</name>
    <dbReference type="NCBI Taxonomy" id="2954365"/>
    <lineage>
        <taxon>Bacteria</taxon>
        <taxon>Pseudomonadati</taxon>
        <taxon>Pseudomonadota</taxon>
        <taxon>Betaproteobacteria</taxon>
        <taxon>Candidatus Proximibacter</taxon>
    </lineage>
</organism>
<dbReference type="Proteomes" id="UP000886689">
    <property type="component" value="Unassembled WGS sequence"/>
</dbReference>
<evidence type="ECO:0000313" key="8">
    <source>
        <dbReference type="Proteomes" id="UP000886689"/>
    </source>
</evidence>
<dbReference type="NCBIfam" id="NF008112">
    <property type="entry name" value="PRK10859.1"/>
    <property type="match status" value="1"/>
</dbReference>
<evidence type="ECO:0000256" key="5">
    <source>
        <dbReference type="SAM" id="SignalP"/>
    </source>
</evidence>
<dbReference type="PANTHER" id="PTHR35936">
    <property type="entry name" value="MEMBRANE-BOUND LYTIC MUREIN TRANSGLYCOSYLASE F"/>
    <property type="match status" value="1"/>
</dbReference>
<gene>
    <name evidence="7" type="primary">mltF</name>
    <name evidence="7" type="ORF">IPL58_05725</name>
</gene>
<comment type="caution">
    <text evidence="7">The sequence shown here is derived from an EMBL/GenBank/DDBJ whole genome shotgun (WGS) entry which is preliminary data.</text>
</comment>
<comment type="subcellular location">
    <subcellularLocation>
        <location evidence="1">Cell outer membrane</location>
        <topology evidence="1">Peripheral membrane protein</topology>
    </subcellularLocation>
</comment>
<keyword evidence="4" id="KW-0472">Membrane</keyword>
<dbReference type="AlphaFoldDB" id="A0A9D7PS97"/>
<dbReference type="InterPro" id="IPR008258">
    <property type="entry name" value="Transglycosylase_SLT_dom_1"/>
</dbReference>
<name>A0A9D7PS97_9PROT</name>
<evidence type="ECO:0000256" key="1">
    <source>
        <dbReference type="ARBA" id="ARBA00004339"/>
    </source>
</evidence>
<keyword evidence="3 5" id="KW-0732">Signal</keyword>
<dbReference type="PROSITE" id="PS51257">
    <property type="entry name" value="PROKAR_LIPOPROTEIN"/>
    <property type="match status" value="1"/>
</dbReference>
<feature type="domain" description="Solute-binding protein family 3/N-terminal" evidence="6">
    <location>
        <begin position="30"/>
        <end position="253"/>
    </location>
</feature>
<evidence type="ECO:0000256" key="2">
    <source>
        <dbReference type="ARBA" id="ARBA00007734"/>
    </source>
</evidence>
<keyword evidence="4" id="KW-0998">Cell outer membrane</keyword>
<dbReference type="EC" id="4.2.2.-" evidence="7"/>
<dbReference type="CDD" id="cd13403">
    <property type="entry name" value="MLTF-like"/>
    <property type="match status" value="1"/>
</dbReference>
<dbReference type="GO" id="GO:0000270">
    <property type="term" value="P:peptidoglycan metabolic process"/>
    <property type="evidence" value="ECO:0007669"/>
    <property type="project" value="InterPro"/>
</dbReference>
<accession>A0A9D7PS97</accession>
<dbReference type="Gene3D" id="1.10.530.10">
    <property type="match status" value="1"/>
</dbReference>
<dbReference type="GO" id="GO:0008933">
    <property type="term" value="F:peptidoglycan lytic transglycosylase activity"/>
    <property type="evidence" value="ECO:0007669"/>
    <property type="project" value="InterPro"/>
</dbReference>
<dbReference type="Pfam" id="PF01464">
    <property type="entry name" value="SLT"/>
    <property type="match status" value="1"/>
</dbReference>
<dbReference type="EMBL" id="JADJUC010000004">
    <property type="protein sequence ID" value="MBK8523649.1"/>
    <property type="molecule type" value="Genomic_DNA"/>
</dbReference>
<feature type="chain" id="PRO_5038455541" evidence="5">
    <location>
        <begin position="19"/>
        <end position="458"/>
    </location>
</feature>
<evidence type="ECO:0000256" key="4">
    <source>
        <dbReference type="ARBA" id="ARBA00023237"/>
    </source>
</evidence>
<dbReference type="PROSITE" id="PS00922">
    <property type="entry name" value="TRANSGLYCOSYLASE"/>
    <property type="match status" value="1"/>
</dbReference>